<dbReference type="EMBL" id="LR724361">
    <property type="protein sequence ID" value="VWO94944.1"/>
    <property type="molecule type" value="Genomic_DNA"/>
</dbReference>
<evidence type="ECO:0000256" key="1">
    <source>
        <dbReference type="ARBA" id="ARBA00012973"/>
    </source>
</evidence>
<evidence type="ECO:0000256" key="2">
    <source>
        <dbReference type="ARBA" id="ARBA00022679"/>
    </source>
</evidence>
<evidence type="ECO:0000313" key="4">
    <source>
        <dbReference type="EMBL" id="VWO94944.1"/>
    </source>
</evidence>
<name>A0A5K1JTF1_9APHY</name>
<sequence>MRRRGAPLKWEMPYLPLDPADLGRTYEAVIRVNSQSGKGGIAYIVRKHLHIDLPRPVQQEFYRVVQRQVDRAARETTAALAAYYHLPESAAKAAHPASVYLGRTHAADGNSFALRGEGAGPLVAFLSAVEARTRLRRSAVETHERTSLDPASCDVVSFVLLAETHSAGASSSSGVANGDAYAPVWGVGLDPDPARSQILAAVSAMNKRLGGRPVSVVSGDTKEVLRILNDDYSLPVPQIMHDTLAEACSTGNIEGLSPAQVAARFVDRFCPSATTSLESFSVARVPKASALQFRATVVLNGVEKQLGGTGDDTVACLLSGLSNLIGHVSPRDIQVRPGLGVAKGIQHAAFVKVEAVGQEEGWGVALNDDLTTATLQAALVAAANSKRKI</sequence>
<dbReference type="Pfam" id="PF22615">
    <property type="entry name" value="IPMS_D2"/>
    <property type="match status" value="1"/>
</dbReference>
<dbReference type="GO" id="GO:0003852">
    <property type="term" value="F:2-isopropylmalate synthase activity"/>
    <property type="evidence" value="ECO:0007669"/>
    <property type="project" value="UniProtKB-EC"/>
</dbReference>
<gene>
    <name evidence="4" type="primary">Q7BCK4</name>
</gene>
<dbReference type="SUPFAM" id="SSF89000">
    <property type="entry name" value="post-HMGL domain-like"/>
    <property type="match status" value="1"/>
</dbReference>
<proteinExistence type="predicted"/>
<feature type="domain" description="2-isopropylmalate synthase-like post-catalytic" evidence="3">
    <location>
        <begin position="8"/>
        <end position="45"/>
    </location>
</feature>
<keyword evidence="2" id="KW-0808">Transferase</keyword>
<organism evidence="4">
    <name type="scientific">Ganoderma boninense</name>
    <dbReference type="NCBI Taxonomy" id="34458"/>
    <lineage>
        <taxon>Eukaryota</taxon>
        <taxon>Fungi</taxon>
        <taxon>Dikarya</taxon>
        <taxon>Basidiomycota</taxon>
        <taxon>Agaricomycotina</taxon>
        <taxon>Agaricomycetes</taxon>
        <taxon>Polyporales</taxon>
        <taxon>Polyporaceae</taxon>
        <taxon>Ganoderma</taxon>
    </lineage>
</organism>
<dbReference type="Gene3D" id="1.10.287.1400">
    <property type="match status" value="1"/>
</dbReference>
<dbReference type="AlphaFoldDB" id="A0A5K1JTF1"/>
<protein>
    <recommendedName>
        <fullName evidence="1">2-isopropylmalate synthase</fullName>
        <ecNumber evidence="1">2.3.3.13</ecNumber>
    </recommendedName>
</protein>
<dbReference type="InterPro" id="IPR054692">
    <property type="entry name" value="LeuA-like_post-cat"/>
</dbReference>
<dbReference type="SUPFAM" id="SSF110921">
    <property type="entry name" value="2-isopropylmalate synthase LeuA, allosteric (dimerisation) domain"/>
    <property type="match status" value="2"/>
</dbReference>
<evidence type="ECO:0000259" key="3">
    <source>
        <dbReference type="Pfam" id="PF22615"/>
    </source>
</evidence>
<dbReference type="InterPro" id="IPR036230">
    <property type="entry name" value="LeuA_allosteric_dom_sf"/>
</dbReference>
<accession>A0A5K1JTF1</accession>
<dbReference type="PANTHER" id="PTHR46911:SF1">
    <property type="entry name" value="2-ISOPROPYLMALATE SYNTHASE"/>
    <property type="match status" value="1"/>
</dbReference>
<dbReference type="EC" id="2.3.3.13" evidence="1"/>
<dbReference type="Gene3D" id="3.30.160.270">
    <property type="match status" value="2"/>
</dbReference>
<reference evidence="4" key="1">
    <citation type="submission" date="2019-10" db="EMBL/GenBank/DDBJ databases">
        <authorList>
            <person name="Nor Muhammad N."/>
        </authorList>
    </citation>
    <scope>NUCLEOTIDE SEQUENCE</scope>
</reference>
<dbReference type="PANTHER" id="PTHR46911">
    <property type="match status" value="1"/>
</dbReference>